<name>A0ABR2L239_9EUKA</name>
<comment type="caution">
    <text evidence="1">The sequence shown here is derived from an EMBL/GenBank/DDBJ whole genome shotgun (WGS) entry which is preliminary data.</text>
</comment>
<reference evidence="1 2" key="1">
    <citation type="submission" date="2024-04" db="EMBL/GenBank/DDBJ databases">
        <title>Tritrichomonas musculus Genome.</title>
        <authorList>
            <person name="Alves-Ferreira E."/>
            <person name="Grigg M."/>
            <person name="Lorenzi H."/>
            <person name="Galac M."/>
        </authorList>
    </citation>
    <scope>NUCLEOTIDE SEQUENCE [LARGE SCALE GENOMIC DNA]</scope>
    <source>
        <strain evidence="1 2">EAF2021</strain>
    </source>
</reference>
<accession>A0ABR2L239</accession>
<organism evidence="1 2">
    <name type="scientific">Tritrichomonas musculus</name>
    <dbReference type="NCBI Taxonomy" id="1915356"/>
    <lineage>
        <taxon>Eukaryota</taxon>
        <taxon>Metamonada</taxon>
        <taxon>Parabasalia</taxon>
        <taxon>Tritrichomonadida</taxon>
        <taxon>Tritrichomonadidae</taxon>
        <taxon>Tritrichomonas</taxon>
    </lineage>
</organism>
<proteinExistence type="predicted"/>
<dbReference type="EMBL" id="JAPFFF010000002">
    <property type="protein sequence ID" value="KAK8897414.1"/>
    <property type="molecule type" value="Genomic_DNA"/>
</dbReference>
<dbReference type="Proteomes" id="UP001470230">
    <property type="component" value="Unassembled WGS sequence"/>
</dbReference>
<protein>
    <submittedName>
        <fullName evidence="1">Uncharacterized protein</fullName>
    </submittedName>
</protein>
<gene>
    <name evidence="1" type="ORF">M9Y10_015360</name>
</gene>
<evidence type="ECO:0000313" key="1">
    <source>
        <dbReference type="EMBL" id="KAK8897414.1"/>
    </source>
</evidence>
<keyword evidence="2" id="KW-1185">Reference proteome</keyword>
<evidence type="ECO:0000313" key="2">
    <source>
        <dbReference type="Proteomes" id="UP001470230"/>
    </source>
</evidence>
<sequence>MSTQQIKIGTVNKVVQKINVDADPGPTLAASASWKHATAVGCAAMITHCLASLGFKERAYEYTVAKKGPIKALSISAARNFSQWQETKEC</sequence>